<protein>
    <submittedName>
        <fullName evidence="1">Uncharacterized protein</fullName>
    </submittedName>
</protein>
<dbReference type="KEGG" id="mfm:MfeM64YM_0383"/>
<name>A0AB32XBD2_MYCFM</name>
<gene>
    <name evidence="1" type="ordered locus">MfeM64YM_0383</name>
</gene>
<evidence type="ECO:0000313" key="1">
    <source>
        <dbReference type="EMBL" id="ADV34385.1"/>
    </source>
</evidence>
<proteinExistence type="predicted"/>
<dbReference type="Proteomes" id="UP000007473">
    <property type="component" value="Chromosome"/>
</dbReference>
<dbReference type="AlphaFoldDB" id="A0AB32XBD2"/>
<sequence>MIEKVFCFKDLYYLTQYALSDISDEEVVAKFNYLAKNIKNNTMRNKYKKQVLSIVDKMSNVDDDINQKIFDKLFYVEDTNEKNLEQYITLLNICNVEDLENIENNSLDLKFSFNDFFGENGYIESEYLFDLVDEDLKQNGINSKYIYSLGDLSRIDTEYVYIDDYLNFHPEDIDDIKKEYIENLASLKLDEIIDLNNKESIDANNKVEITDKTVKEAQKHVAGIVEKESETAKVKNTK</sequence>
<dbReference type="RefSeq" id="WP_013526820.1">
    <property type="nucleotide sequence ID" value="NC_014921.1"/>
</dbReference>
<evidence type="ECO:0000313" key="2">
    <source>
        <dbReference type="Proteomes" id="UP000007473"/>
    </source>
</evidence>
<dbReference type="NCBIfam" id="NF045879">
    <property type="entry name" value="ICE_Mbov_0392"/>
    <property type="match status" value="1"/>
</dbReference>
<dbReference type="EMBL" id="CP002458">
    <property type="protein sequence ID" value="ADV34385.1"/>
    <property type="molecule type" value="Genomic_DNA"/>
</dbReference>
<reference evidence="1 2" key="1">
    <citation type="journal article" date="2011" name="J. Bacteriol.">
        <title>Genome sequence of the repetitive-sequence-rich Mycoplasma fermentans strain M64.</title>
        <authorList>
            <person name="Shu H.W."/>
            <person name="Liu T.T."/>
            <person name="Chang H.Y."/>
            <person name="Liu Y.M."/>
            <person name="Wu K.M."/>
            <person name="Shu H.Y."/>
            <person name="Tsai S.F."/>
            <person name="Hsiao K.J."/>
            <person name="Hu W.S."/>
            <person name="Ng W.V."/>
        </authorList>
    </citation>
    <scope>NUCLEOTIDE SEQUENCE [LARGE SCALE GENOMIC DNA]</scope>
    <source>
        <strain evidence="1 2">M64</strain>
    </source>
</reference>
<accession>A0AB32XBD2</accession>
<organism evidence="1 2">
    <name type="scientific">Mycoplasmopsis fermentans (strain M64)</name>
    <name type="common">Mycoplasma fermentans</name>
    <dbReference type="NCBI Taxonomy" id="943945"/>
    <lineage>
        <taxon>Bacteria</taxon>
        <taxon>Bacillati</taxon>
        <taxon>Mycoplasmatota</taxon>
        <taxon>Mycoplasmoidales</taxon>
        <taxon>Metamycoplasmataceae</taxon>
        <taxon>Mycoplasmopsis</taxon>
    </lineage>
</organism>